<keyword evidence="1 3" id="KW-0853">WD repeat</keyword>
<feature type="compositionally biased region" description="Pro residues" evidence="4">
    <location>
        <begin position="472"/>
        <end position="482"/>
    </location>
</feature>
<dbReference type="PROSITE" id="PS50082">
    <property type="entry name" value="WD_REPEATS_2"/>
    <property type="match status" value="2"/>
</dbReference>
<dbReference type="PROSITE" id="PS00678">
    <property type="entry name" value="WD_REPEATS_1"/>
    <property type="match status" value="1"/>
</dbReference>
<dbReference type="InterPro" id="IPR000409">
    <property type="entry name" value="BEACH_dom"/>
</dbReference>
<protein>
    <submittedName>
        <fullName evidence="7">Uncharacterized protein</fullName>
    </submittedName>
</protein>
<evidence type="ECO:0000259" key="6">
    <source>
        <dbReference type="PROSITE" id="PS51783"/>
    </source>
</evidence>
<dbReference type="PROSITE" id="PS51783">
    <property type="entry name" value="PH_BEACH"/>
    <property type="match status" value="1"/>
</dbReference>
<dbReference type="Pfam" id="PF20426">
    <property type="entry name" value="NBCH_WD40"/>
    <property type="match status" value="1"/>
</dbReference>
<dbReference type="SUPFAM" id="SSF48371">
    <property type="entry name" value="ARM repeat"/>
    <property type="match status" value="2"/>
</dbReference>
<accession>A0AAW1RT60</accession>
<dbReference type="SUPFAM" id="SSF50729">
    <property type="entry name" value="PH domain-like"/>
    <property type="match status" value="1"/>
</dbReference>
<sequence length="3185" mass="332194">MSLLGIVKNFLRPATAGGHDGPRSAQPAHESRFRDPSFDEEDAIELELACLLAQLEQQSAEAKSVRSAQRVLFARFVEVYEAWQPVDAPPASAGVPPTPTLVAALHNLRSDFAEVARREHASASELASGLNMGALEALRISARSAANRAALLQLDVLPALAGLLKAGTSRLGTLAAVADVAGDAAALAPQLWLAQCLLARTVAALDAWVAGEACHALGAVPHDADELPRSCYDCQPLREPGTPAQAAALEAALRPVLEAQTPAALLELLRLLARLRARGAPVVAEWEAAALRCLAALMAACAPATAALLEHGGGAASGLQALMEGLGWPTAADEQDGVLRPVLPAADPGRAAHEPVPTQGCVRTAEEELQAQLATLQLVGAAMKYSRAALAAFQDGGGFGRVTHLLQWAALAVARTEGYDTGARGAGRAAGNGNGGPQQGLGDPSHSAALRSSGFASMSAPGAGGLPGDGAPRPPPLRVRPPTLPCPELGALFDVLAGWADLCAPGSVAHRTPSDHRDRLSRHVAAALLDLHALRLLERLLLAEPGALPALRWMGLWDGGGERSNEADPNPKFDPESDPTLQTCALERAAEVRAAVVALTERAAAAEGLEDSGPECSKLLDALGQLTDPRLVLLAAPALACLLHAAPAATVSALSAAGALRRLADAVAWQQCAEQACANGGSAAQATGAGGGASEAPESLAWQARCSVLGLLAAFLRADAVVRRAAMREAEVVSALLALVWDARMRAAALSLVAGLMKTPPAAHDDRTAKAVLFSRFTQLLPGALAVDGALGKGPGRPLVDDLLEVIRDVVTHDPAPHQSLFRHADAFVQLVHLLNVTADSSTGAPAAARTGSNGALDPYPNPDGSRSGAALCGEVLATITALVAGNAASRARVAQDIGYDQILTVVLRQVQPDGPSESLLLAVLGLLLEAPYEAEGPSQEVANADALPLLLALLREGRPAVQAWGLAALLRVLRGSTANLSACDRVGVNGRLIEWLAAAAERPALQAQIAEVLQVTGAFSISGRDLRALSALLREDNSGRVPRHTMLLLRLLAAVARHEGPTAFFDFSGGAGGIMRSGDLRLPGGKGYSFMAWLRLEAVERAPHRAGRALFSLLCRSGGPVRGVAAAVRGDRLVMRCLAPKLHEAELAFRFQAQRWYHVVLTHSSGGAVASSWLRLFVNGTLEASARTRYPKVAEPLNACSLAARVAEPLNACSLAARVDACESGLGTAVEGLHGQLGAVHFFDDVLSPGQATALFEMGLDGQARFAAAEADGSPAQGGALAAAALGPAGRGALATRLMLSYNPQASAGRLLYDTAGGDAAALLEGSWLCCTRQLRDLLPCLGGVAVLLPLLEQLDAPAGDAGTGEPSRAVAVLQLLAAVLEESPSNRQSFAQLSGAELVAHLLQRASARHLVPSLLRAGEELARAVRPAPALAAAVQKHLLLSVRLWAAAPLPTQRNLLAVMLQLAKADPPAVAEALAGPRLLDAIREHYGTPGAAALPEAGRPAAGRGLAGADVRALRQGLLKTALVVMQRAALPAAASATRAASDVQALVAFVGDCADAPMLEDVLVTLAALLAHTPPGRQPALSGLGGARLVVSLLSREQPALRMLGLRLLAICLRRDRGPGSAGSGSGLRSEGAASEDAAAAEGMWAAVGDALATFPLTPLTREALLLLACAGSPSGRPGGLLLTAPAVVGVLLRLLQGCDDATERVTTLTALSRLIVDGPRENRAAVLAQPGWDEWLLELLLDSSPRAAGPWGGPEAVLVRGLLSALYRHALAEAPLGWTCLERAACHLRSLGSQGAVNGWGLLHALLADVVDDLLLRIAGDTAATAAATDSWQLVGALSAEPMRSNAVGLLGILDEVTAGGLVAPPGEALAPAVEAVEWAEAGDSGEEIPDAAWQLLGVPAPGGSLPLHRHLGVDTHRLHQGAWQLVCVLARALEGGPPGFPRAARPAGEGLSERGGSGGHSGARGALAAVIAGFGASSPDSPASDASSPGNSERERLARLAGRLLLHFLRCAAPEVAAQCVAELRQALPLLLDAASPWSRARLHLLLAAVWRLGSSQPAASGLPGGRRYVAAQALDELAEAAAAALPDEAVGLPDLPPYYDRAFWDVACMGLAWDQAAAAARSEALLGAHMALCHASAADALAREVDARLRDERAARAAFLGSAREALGLLCAAERARRAAARAAEEEAALGRARAWRDLRRALTGERGLWAQPGCAPEAHWRLDSSEDPSRRRMRLKRNYKFVRYQDAERAPAPQAEPPAASPEPALRTGLSLTGVPLRGPEDEDGPDPDSPGRAPDFPEDARAANAAAVAEGRSTPSPGDAAREGPRETPDRGDPAALAPPQRTEQERELEAEATLAGLEQDPVLFLSHCVLVTPKRVVAGILRLTPRQLHFVGDPHEEQPAEANGAAGSKSPGGRCVRTHRHWELAAIVEVHHQRYLLQPSALEIFLGDRSNALLNLPSSQLMHELAACLAAAAPRAAVLDRRKKLELAAKLQQRWQRWELSNFDYLMQLNTLAGRTYSDLAQYPVFPWVLADYASASLDLNDAATFRDLVKPVGALDDKRLKFFLDRYESLRAQADPDVPPFLYGSHYSSAGAVLFYLIRLDPFSGLARSLQGGRFDHADRLFSSVGAAWRNCLGGSSDVKELIPEFFFLPEFLANADGHHLGVRQDGSELGAVELPPWANGSAHEFVRLHREALECDYVSERLHAWIDLIFGHKQRGRAAEEAANVFYYVTYEGAVSLADIPDLQQRKAVEDQIRHFGQTPAQLFRRRHPRRGPPPPPTAAPLLNGPDAFRLTVVGRPPPDRPAVAVSRVAVADGCVAVVGADRSLAVHRWLPPRDAGAFTFSVPVEAGFAVEADPAPPRALGAPFAADALSGHCYAVLPGSQVVACCGYWDHSIRCYAAEDGRLLQAARAHKDVVTCLALGADGCTLVSGSRDTTVIVWEVALGAVGAQPRGRTRSLGGSSSAGLGQGPIVERPRHVLAGHEDAVACLAVSTDLDLVVSGAADGMLLFHTLRRGRYLRALRLPCGGAAALLALAPGPGLLAAFSAAELALHVFSVNGAPLVSAEVTERLAAMAPSPCGRFLVTGGARGAVTLLWLHSLEGVMRYEGGCGPVTALCVTAEQCIAAGTASGALLVFAPDPRRRLTRRVQLAAARVGARSANASPSKVVRSGG</sequence>
<dbReference type="Gene3D" id="1.10.1540.10">
    <property type="entry name" value="BEACH domain"/>
    <property type="match status" value="1"/>
</dbReference>
<dbReference type="InterPro" id="IPR046851">
    <property type="entry name" value="NBCH_WD40"/>
</dbReference>
<evidence type="ECO:0000256" key="3">
    <source>
        <dbReference type="PROSITE-ProRule" id="PRU00221"/>
    </source>
</evidence>
<feature type="region of interest" description="Disordered" evidence="4">
    <location>
        <begin position="15"/>
        <end position="37"/>
    </location>
</feature>
<dbReference type="Gene3D" id="2.130.10.10">
    <property type="entry name" value="YVTN repeat-like/Quinoprotein amine dehydrogenase"/>
    <property type="match status" value="2"/>
</dbReference>
<feature type="region of interest" description="Disordered" evidence="4">
    <location>
        <begin position="2405"/>
        <end position="2426"/>
    </location>
</feature>
<dbReference type="SUPFAM" id="SSF49899">
    <property type="entry name" value="Concanavalin A-like lectins/glucanases"/>
    <property type="match status" value="1"/>
</dbReference>
<dbReference type="SUPFAM" id="SSF81837">
    <property type="entry name" value="BEACH domain"/>
    <property type="match status" value="1"/>
</dbReference>
<dbReference type="InterPro" id="IPR001680">
    <property type="entry name" value="WD40_rpt"/>
</dbReference>
<dbReference type="PROSITE" id="PS50294">
    <property type="entry name" value="WD_REPEATS_REGION"/>
    <property type="match status" value="1"/>
</dbReference>
<dbReference type="InterPro" id="IPR031570">
    <property type="entry name" value="NBEA/BDCP_DUF4704"/>
</dbReference>
<feature type="compositionally biased region" description="Gly residues" evidence="4">
    <location>
        <begin position="424"/>
        <end position="439"/>
    </location>
</feature>
<feature type="region of interest" description="Disordered" evidence="4">
    <location>
        <begin position="2255"/>
        <end position="2362"/>
    </location>
</feature>
<organism evidence="7 8">
    <name type="scientific">Elliptochloris bilobata</name>
    <dbReference type="NCBI Taxonomy" id="381761"/>
    <lineage>
        <taxon>Eukaryota</taxon>
        <taxon>Viridiplantae</taxon>
        <taxon>Chlorophyta</taxon>
        <taxon>core chlorophytes</taxon>
        <taxon>Trebouxiophyceae</taxon>
        <taxon>Trebouxiophyceae incertae sedis</taxon>
        <taxon>Elliptochloris clade</taxon>
        <taxon>Elliptochloris</taxon>
    </lineage>
</organism>
<dbReference type="EMBL" id="JALJOU010000024">
    <property type="protein sequence ID" value="KAK9836952.1"/>
    <property type="molecule type" value="Genomic_DNA"/>
</dbReference>
<dbReference type="InterPro" id="IPR019775">
    <property type="entry name" value="WD40_repeat_CS"/>
</dbReference>
<proteinExistence type="predicted"/>
<feature type="region of interest" description="Disordered" evidence="4">
    <location>
        <begin position="424"/>
        <end position="482"/>
    </location>
</feature>
<dbReference type="FunFam" id="1.10.1540.10:FF:000001">
    <property type="entry name" value="neurobeachin isoform X1"/>
    <property type="match status" value="1"/>
</dbReference>
<dbReference type="InterPro" id="IPR050865">
    <property type="entry name" value="BEACH_Domain"/>
</dbReference>
<dbReference type="InterPro" id="IPR015943">
    <property type="entry name" value="WD40/YVTN_repeat-like_dom_sf"/>
</dbReference>
<dbReference type="Pfam" id="PF16057">
    <property type="entry name" value="DUF4800"/>
    <property type="match status" value="1"/>
</dbReference>
<evidence type="ECO:0000256" key="1">
    <source>
        <dbReference type="ARBA" id="ARBA00022574"/>
    </source>
</evidence>
<keyword evidence="2" id="KW-0677">Repeat</keyword>
<dbReference type="Gene3D" id="2.30.29.30">
    <property type="entry name" value="Pleckstrin-homology domain (PH domain)/Phosphotyrosine-binding domain (PTB)"/>
    <property type="match status" value="1"/>
</dbReference>
<keyword evidence="8" id="KW-1185">Reference proteome</keyword>
<feature type="compositionally biased region" description="Basic and acidic residues" evidence="4">
    <location>
        <begin position="2332"/>
        <end position="2345"/>
    </location>
</feature>
<evidence type="ECO:0000256" key="4">
    <source>
        <dbReference type="SAM" id="MobiDB-lite"/>
    </source>
</evidence>
<dbReference type="CDD" id="cd06071">
    <property type="entry name" value="Beach"/>
    <property type="match status" value="1"/>
</dbReference>
<dbReference type="CDD" id="cd01201">
    <property type="entry name" value="PH_BEACH"/>
    <property type="match status" value="1"/>
</dbReference>
<name>A0AAW1RT60_9CHLO</name>
<reference evidence="7 8" key="1">
    <citation type="journal article" date="2024" name="Nat. Commun.">
        <title>Phylogenomics reveals the evolutionary origins of lichenization in chlorophyte algae.</title>
        <authorList>
            <person name="Puginier C."/>
            <person name="Libourel C."/>
            <person name="Otte J."/>
            <person name="Skaloud P."/>
            <person name="Haon M."/>
            <person name="Grisel S."/>
            <person name="Petersen M."/>
            <person name="Berrin J.G."/>
            <person name="Delaux P.M."/>
            <person name="Dal Grande F."/>
            <person name="Keller J."/>
        </authorList>
    </citation>
    <scope>NUCLEOTIDE SEQUENCE [LARGE SCALE GENOMIC DNA]</scope>
    <source>
        <strain evidence="7 8">SAG 245.80</strain>
    </source>
</reference>
<evidence type="ECO:0000259" key="5">
    <source>
        <dbReference type="PROSITE" id="PS50197"/>
    </source>
</evidence>
<dbReference type="InterPro" id="IPR013320">
    <property type="entry name" value="ConA-like_dom_sf"/>
</dbReference>
<dbReference type="Pfam" id="PF02138">
    <property type="entry name" value="Beach"/>
    <property type="match status" value="1"/>
</dbReference>
<dbReference type="PROSITE" id="PS50197">
    <property type="entry name" value="BEACH"/>
    <property type="match status" value="1"/>
</dbReference>
<dbReference type="InterPro" id="IPR036372">
    <property type="entry name" value="BEACH_dom_sf"/>
</dbReference>
<feature type="region of interest" description="Disordered" evidence="4">
    <location>
        <begin position="1949"/>
        <end position="1971"/>
    </location>
</feature>
<dbReference type="PANTHER" id="PTHR13743:SF112">
    <property type="entry name" value="BEACH DOMAIN-CONTAINING PROTEIN"/>
    <property type="match status" value="1"/>
</dbReference>
<dbReference type="InterPro" id="IPR023362">
    <property type="entry name" value="PH-BEACH_dom"/>
</dbReference>
<dbReference type="InterPro" id="IPR036322">
    <property type="entry name" value="WD40_repeat_dom_sf"/>
</dbReference>
<dbReference type="InterPro" id="IPR046852">
    <property type="entry name" value="Neurobeachin_a-sol"/>
</dbReference>
<feature type="repeat" description="WD" evidence="3">
    <location>
        <begin position="2993"/>
        <end position="3034"/>
    </location>
</feature>
<dbReference type="Gene3D" id="1.25.10.10">
    <property type="entry name" value="Leucine-rich Repeat Variant"/>
    <property type="match status" value="2"/>
</dbReference>
<comment type="caution">
    <text evidence="7">The sequence shown here is derived from an EMBL/GenBank/DDBJ whole genome shotgun (WGS) entry which is preliminary data.</text>
</comment>
<dbReference type="Gene3D" id="2.60.120.200">
    <property type="match status" value="1"/>
</dbReference>
<dbReference type="Pfam" id="PF15787">
    <property type="entry name" value="DUF4704"/>
    <property type="match status" value="1"/>
</dbReference>
<dbReference type="Pfam" id="PF14844">
    <property type="entry name" value="PH_BEACH"/>
    <property type="match status" value="1"/>
</dbReference>
<feature type="repeat" description="WD" evidence="3">
    <location>
        <begin position="2923"/>
        <end position="2956"/>
    </location>
</feature>
<evidence type="ECO:0000256" key="2">
    <source>
        <dbReference type="ARBA" id="ARBA00022737"/>
    </source>
</evidence>
<feature type="domain" description="BEACH" evidence="5">
    <location>
        <begin position="2493"/>
        <end position="2786"/>
    </location>
</feature>
<dbReference type="Proteomes" id="UP001445335">
    <property type="component" value="Unassembled WGS sequence"/>
</dbReference>
<dbReference type="PANTHER" id="PTHR13743">
    <property type="entry name" value="BEIGE/BEACH-RELATED"/>
    <property type="match status" value="1"/>
</dbReference>
<feature type="compositionally biased region" description="Low complexity" evidence="4">
    <location>
        <begin position="1950"/>
        <end position="1959"/>
    </location>
</feature>
<feature type="region of interest" description="Disordered" evidence="4">
    <location>
        <begin position="2780"/>
        <end position="2800"/>
    </location>
</feature>
<evidence type="ECO:0000313" key="8">
    <source>
        <dbReference type="Proteomes" id="UP001445335"/>
    </source>
</evidence>
<dbReference type="Pfam" id="PF20425">
    <property type="entry name" value="Neurobeachin"/>
    <property type="match status" value="2"/>
</dbReference>
<feature type="compositionally biased region" description="Gly residues" evidence="4">
    <location>
        <begin position="1962"/>
        <end position="1971"/>
    </location>
</feature>
<feature type="domain" description="BEACH-type PH" evidence="6">
    <location>
        <begin position="2370"/>
        <end position="2483"/>
    </location>
</feature>
<dbReference type="SMART" id="SM00320">
    <property type="entry name" value="WD40"/>
    <property type="match status" value="3"/>
</dbReference>
<dbReference type="InterPro" id="IPR011989">
    <property type="entry name" value="ARM-like"/>
</dbReference>
<dbReference type="SUPFAM" id="SSF50978">
    <property type="entry name" value="WD40 repeat-like"/>
    <property type="match status" value="1"/>
</dbReference>
<dbReference type="InterPro" id="IPR011993">
    <property type="entry name" value="PH-like_dom_sf"/>
</dbReference>
<dbReference type="SMART" id="SM01026">
    <property type="entry name" value="Beach"/>
    <property type="match status" value="1"/>
</dbReference>
<dbReference type="InterPro" id="IPR016024">
    <property type="entry name" value="ARM-type_fold"/>
</dbReference>
<gene>
    <name evidence="7" type="ORF">WJX81_002248</name>
</gene>
<evidence type="ECO:0000313" key="7">
    <source>
        <dbReference type="EMBL" id="KAK9836952.1"/>
    </source>
</evidence>